<proteinExistence type="inferred from homology"/>
<comment type="caution">
    <text evidence="9">The sequence shown here is derived from an EMBL/GenBank/DDBJ whole genome shotgun (WGS) entry which is preliminary data.</text>
</comment>
<dbReference type="GO" id="GO:0005886">
    <property type="term" value="C:plasma membrane"/>
    <property type="evidence" value="ECO:0007669"/>
    <property type="project" value="UniProtKB-SubCell"/>
</dbReference>
<evidence type="ECO:0000256" key="7">
    <source>
        <dbReference type="SAM" id="Phobius"/>
    </source>
</evidence>
<keyword evidence="10" id="KW-1185">Reference proteome</keyword>
<evidence type="ECO:0000256" key="5">
    <source>
        <dbReference type="ARBA" id="ARBA00022989"/>
    </source>
</evidence>
<dbReference type="OrthoDB" id="9812433at2"/>
<keyword evidence="5 7" id="KW-1133">Transmembrane helix</keyword>
<evidence type="ECO:0000313" key="10">
    <source>
        <dbReference type="Proteomes" id="UP000321769"/>
    </source>
</evidence>
<dbReference type="EMBL" id="BJZQ01000002">
    <property type="protein sequence ID" value="GEO88487.1"/>
    <property type="molecule type" value="Genomic_DNA"/>
</dbReference>
<evidence type="ECO:0000256" key="6">
    <source>
        <dbReference type="ARBA" id="ARBA00023136"/>
    </source>
</evidence>
<dbReference type="InterPro" id="IPR027417">
    <property type="entry name" value="P-loop_NTPase"/>
</dbReference>
<keyword evidence="6 7" id="KW-0472">Membrane</keyword>
<comment type="subcellular location">
    <subcellularLocation>
        <location evidence="1">Cell membrane</location>
        <topology evidence="1">Multi-pass membrane protein</topology>
    </subcellularLocation>
</comment>
<dbReference type="SUPFAM" id="SSF52540">
    <property type="entry name" value="P-loop containing nucleoside triphosphate hydrolases"/>
    <property type="match status" value="1"/>
</dbReference>
<dbReference type="Pfam" id="PF02706">
    <property type="entry name" value="Wzz"/>
    <property type="match status" value="1"/>
</dbReference>
<dbReference type="PANTHER" id="PTHR32309">
    <property type="entry name" value="TYROSINE-PROTEIN KINASE"/>
    <property type="match status" value="1"/>
</dbReference>
<evidence type="ECO:0000256" key="2">
    <source>
        <dbReference type="ARBA" id="ARBA00006683"/>
    </source>
</evidence>
<reference evidence="9 10" key="1">
    <citation type="submission" date="2019-07" db="EMBL/GenBank/DDBJ databases">
        <title>Whole genome shotgun sequence of Aeromicrobium flavum NBRC 107625.</title>
        <authorList>
            <person name="Hosoyama A."/>
            <person name="Uohara A."/>
            <person name="Ohji S."/>
            <person name="Ichikawa N."/>
        </authorList>
    </citation>
    <scope>NUCLEOTIDE SEQUENCE [LARGE SCALE GENOMIC DNA]</scope>
    <source>
        <strain evidence="9 10">NBRC 107625</strain>
    </source>
</reference>
<dbReference type="InterPro" id="IPR003856">
    <property type="entry name" value="LPS_length_determ_N"/>
</dbReference>
<organism evidence="9 10">
    <name type="scientific">Aeromicrobium flavum</name>
    <dbReference type="NCBI Taxonomy" id="416568"/>
    <lineage>
        <taxon>Bacteria</taxon>
        <taxon>Bacillati</taxon>
        <taxon>Actinomycetota</taxon>
        <taxon>Actinomycetes</taxon>
        <taxon>Propionibacteriales</taxon>
        <taxon>Nocardioidaceae</taxon>
        <taxon>Aeromicrobium</taxon>
    </lineage>
</organism>
<feature type="transmembrane region" description="Helical" evidence="7">
    <location>
        <begin position="168"/>
        <end position="191"/>
    </location>
</feature>
<evidence type="ECO:0000259" key="8">
    <source>
        <dbReference type="Pfam" id="PF02706"/>
    </source>
</evidence>
<protein>
    <recommendedName>
        <fullName evidence="8">Polysaccharide chain length determinant N-terminal domain-containing protein</fullName>
    </recommendedName>
</protein>
<evidence type="ECO:0000256" key="4">
    <source>
        <dbReference type="ARBA" id="ARBA00022692"/>
    </source>
</evidence>
<accession>A0A512HSS0</accession>
<dbReference type="AlphaFoldDB" id="A0A512HSS0"/>
<evidence type="ECO:0000256" key="3">
    <source>
        <dbReference type="ARBA" id="ARBA00022475"/>
    </source>
</evidence>
<dbReference type="RefSeq" id="WP_146825876.1">
    <property type="nucleotide sequence ID" value="NZ_BAAAYQ010000001.1"/>
</dbReference>
<comment type="similarity">
    <text evidence="2">Belongs to the CpsC/CapA family.</text>
</comment>
<gene>
    <name evidence="9" type="ORF">AFL01nite_08140</name>
</gene>
<feature type="domain" description="Polysaccharide chain length determinant N-terminal" evidence="8">
    <location>
        <begin position="5"/>
        <end position="87"/>
    </location>
</feature>
<sequence>MLMHEYVAVLLRRWKTFLVWLLLGGSLGWGAAVAIPTEYTASTSLFVSSSGADPMQDYQGGLLAQQRVKSYALLVTSAPVLDELAKERGESVEMLAERITATAELESVLLTIAATEATAQGAKELAAGVAARFIDYQADLETARGDGPGTLDVRVGAPAVVPSSPSSLSLATLVGVGLVLGAAAGVAGALLRDRRDTRVTPSRLARAALPMPLVGVLPKERHSRGPRMPWDSLPPGDSRREAVLFMGSALEHLSRSSSPVVVLTPAGVDVSMAPTVTDVAQALASRGHRVLLLVGPRQSGALARALGVETVPDQPSGSEGRPWSDGVVSVAERIDVRFATNEATAGLADGAALERFIADARQSHDIVLVCAPAVTGSAEVAEVALVADLTVVLARHGSTRAEEVHRAVGALGRLGVERVALGVVAVPPSSLDDYEFSPTAG</sequence>
<keyword evidence="4 7" id="KW-0812">Transmembrane</keyword>
<keyword evidence="3" id="KW-1003">Cell membrane</keyword>
<evidence type="ECO:0000256" key="1">
    <source>
        <dbReference type="ARBA" id="ARBA00004651"/>
    </source>
</evidence>
<dbReference type="InterPro" id="IPR050445">
    <property type="entry name" value="Bact_polysacc_biosynth/exp"/>
</dbReference>
<evidence type="ECO:0000313" key="9">
    <source>
        <dbReference type="EMBL" id="GEO88487.1"/>
    </source>
</evidence>
<dbReference type="Gene3D" id="3.40.50.300">
    <property type="entry name" value="P-loop containing nucleotide triphosphate hydrolases"/>
    <property type="match status" value="1"/>
</dbReference>
<dbReference type="GO" id="GO:0004713">
    <property type="term" value="F:protein tyrosine kinase activity"/>
    <property type="evidence" value="ECO:0007669"/>
    <property type="project" value="TreeGrafter"/>
</dbReference>
<dbReference type="PANTHER" id="PTHR32309:SF13">
    <property type="entry name" value="FERRIC ENTEROBACTIN TRANSPORT PROTEIN FEPE"/>
    <property type="match status" value="1"/>
</dbReference>
<name>A0A512HSS0_9ACTN</name>
<dbReference type="Proteomes" id="UP000321769">
    <property type="component" value="Unassembled WGS sequence"/>
</dbReference>